<feature type="transmembrane region" description="Helical" evidence="1">
    <location>
        <begin position="83"/>
        <end position="107"/>
    </location>
</feature>
<sequence>MRAEDVLFILFVFLIPAMIASYVFIKMTKVKKVYFPVLLIIGFVITFVEGFILFLVNFGAIHTGGFAIQPVPDIIMQNPNPLIRFYGTLTLLCFLNASVLTVLYVMVAKIGIIKGER</sequence>
<name>D3RY12_FERPA</name>
<feature type="transmembrane region" description="Helical" evidence="1">
    <location>
        <begin position="37"/>
        <end position="63"/>
    </location>
</feature>
<feature type="transmembrane region" description="Helical" evidence="1">
    <location>
        <begin position="6"/>
        <end position="25"/>
    </location>
</feature>
<dbReference type="HOGENOM" id="CLU_168010_0_0_2"/>
<gene>
    <name evidence="2" type="ordered locus">Ferp_1219</name>
</gene>
<dbReference type="eggNOG" id="arCOG12193">
    <property type="taxonomic scope" value="Archaea"/>
</dbReference>
<proteinExistence type="predicted"/>
<keyword evidence="1" id="KW-0812">Transmembrane</keyword>
<dbReference type="EMBL" id="CP001899">
    <property type="protein sequence ID" value="ADC65375.1"/>
    <property type="molecule type" value="Genomic_DNA"/>
</dbReference>
<reference evidence="2 3" key="2">
    <citation type="journal article" date="2011" name="Stand. Genomic Sci.">
        <title>Complete genome sequence of Ferroglobus placidus AEDII12DO.</title>
        <authorList>
            <person name="Anderson I."/>
            <person name="Risso C."/>
            <person name="Holmes D."/>
            <person name="Lucas S."/>
            <person name="Copeland A."/>
            <person name="Lapidus A."/>
            <person name="Cheng J.F."/>
            <person name="Bruce D."/>
            <person name="Goodwin L."/>
            <person name="Pitluck S."/>
            <person name="Saunders E."/>
            <person name="Brettin T."/>
            <person name="Detter J.C."/>
            <person name="Han C."/>
            <person name="Tapia R."/>
            <person name="Larimer F."/>
            <person name="Land M."/>
            <person name="Hauser L."/>
            <person name="Woyke T."/>
            <person name="Lovley D."/>
            <person name="Kyrpides N."/>
            <person name="Ivanova N."/>
        </authorList>
    </citation>
    <scope>NUCLEOTIDE SEQUENCE [LARGE SCALE GENOMIC DNA]</scope>
    <source>
        <strain evidence="3">DSM 10642 / AEDII12DO</strain>
    </source>
</reference>
<dbReference type="GeneID" id="8778732"/>
<reference evidence="3" key="1">
    <citation type="submission" date="2010-02" db="EMBL/GenBank/DDBJ databases">
        <title>Complete sequence of Ferroglobus placidus DSM 10642.</title>
        <authorList>
            <consortium name="US DOE Joint Genome Institute"/>
            <person name="Lucas S."/>
            <person name="Copeland A."/>
            <person name="Lapidus A."/>
            <person name="Cheng J.-F."/>
            <person name="Bruce D."/>
            <person name="Goodwin L."/>
            <person name="Pitluck S."/>
            <person name="Saunders E."/>
            <person name="Brettin T."/>
            <person name="Detter J.C."/>
            <person name="Han C."/>
            <person name="Tapia R."/>
            <person name="Larimer F."/>
            <person name="Land M."/>
            <person name="Hauser L."/>
            <person name="Kyrpides N."/>
            <person name="Ivanova N."/>
            <person name="Holmes D."/>
            <person name="Lovley D."/>
            <person name="Kyrpides N."/>
            <person name="Anderson I.J."/>
            <person name="Woyke T."/>
        </authorList>
    </citation>
    <scope>NUCLEOTIDE SEQUENCE [LARGE SCALE GENOMIC DNA]</scope>
    <source>
        <strain evidence="3">DSM 10642 / AEDII12DO</strain>
    </source>
</reference>
<dbReference type="Proteomes" id="UP000002613">
    <property type="component" value="Chromosome"/>
</dbReference>
<keyword evidence="1" id="KW-0472">Membrane</keyword>
<organism evidence="2 3">
    <name type="scientific">Ferroglobus placidus (strain DSM 10642 / AEDII12DO)</name>
    <dbReference type="NCBI Taxonomy" id="589924"/>
    <lineage>
        <taxon>Archaea</taxon>
        <taxon>Methanobacteriati</taxon>
        <taxon>Methanobacteriota</taxon>
        <taxon>Archaeoglobi</taxon>
        <taxon>Archaeoglobales</taxon>
        <taxon>Archaeoglobaceae</taxon>
        <taxon>Ferroglobus</taxon>
    </lineage>
</organism>
<dbReference type="RefSeq" id="WP_012965718.1">
    <property type="nucleotide sequence ID" value="NC_013849.1"/>
</dbReference>
<keyword evidence="3" id="KW-1185">Reference proteome</keyword>
<keyword evidence="1" id="KW-1133">Transmembrane helix</keyword>
<evidence type="ECO:0000256" key="1">
    <source>
        <dbReference type="SAM" id="Phobius"/>
    </source>
</evidence>
<evidence type="ECO:0000313" key="2">
    <source>
        <dbReference type="EMBL" id="ADC65375.1"/>
    </source>
</evidence>
<dbReference type="KEGG" id="fpl:Ferp_1219"/>
<protein>
    <submittedName>
        <fullName evidence="2">Uncharacterized protein</fullName>
    </submittedName>
</protein>
<dbReference type="AlphaFoldDB" id="D3RY12"/>
<dbReference type="STRING" id="589924.Ferp_1219"/>
<accession>D3RY12</accession>
<evidence type="ECO:0000313" key="3">
    <source>
        <dbReference type="Proteomes" id="UP000002613"/>
    </source>
</evidence>
<dbReference type="PaxDb" id="589924-Ferp_1219"/>